<name>A0A8J3BBQ2_9BACI</name>
<dbReference type="GO" id="GO:0005840">
    <property type="term" value="C:ribosome"/>
    <property type="evidence" value="ECO:0007669"/>
    <property type="project" value="UniProtKB-KW"/>
</dbReference>
<evidence type="ECO:0000313" key="3">
    <source>
        <dbReference type="Proteomes" id="UP000637720"/>
    </source>
</evidence>
<feature type="domain" description="Ribosomal protein eL8/eL30/eS12/Gadd45" evidence="1">
    <location>
        <begin position="6"/>
        <end position="89"/>
    </location>
</feature>
<dbReference type="AlphaFoldDB" id="A0A8J3BBQ2"/>
<evidence type="ECO:0000313" key="2">
    <source>
        <dbReference type="EMBL" id="GGJ99431.1"/>
    </source>
</evidence>
<dbReference type="SUPFAM" id="SSF55315">
    <property type="entry name" value="L30e-like"/>
    <property type="match status" value="1"/>
</dbReference>
<reference evidence="2" key="2">
    <citation type="submission" date="2020-09" db="EMBL/GenBank/DDBJ databases">
        <authorList>
            <person name="Sun Q."/>
            <person name="Ohkuma M."/>
        </authorList>
    </citation>
    <scope>NUCLEOTIDE SEQUENCE</scope>
    <source>
        <strain evidence="2">JCM 14719</strain>
    </source>
</reference>
<evidence type="ECO:0000259" key="1">
    <source>
        <dbReference type="Pfam" id="PF01248"/>
    </source>
</evidence>
<dbReference type="InterPro" id="IPR029064">
    <property type="entry name" value="Ribosomal_eL30-like_sf"/>
</dbReference>
<dbReference type="Proteomes" id="UP000637720">
    <property type="component" value="Unassembled WGS sequence"/>
</dbReference>
<accession>A0A8J3BBQ2</accession>
<dbReference type="Pfam" id="PF01248">
    <property type="entry name" value="Ribosomal_L7Ae"/>
    <property type="match status" value="1"/>
</dbReference>
<gene>
    <name evidence="2" type="ORF">GCM10007043_11920</name>
</gene>
<keyword evidence="2" id="KW-0687">Ribonucleoprotein</keyword>
<proteinExistence type="predicted"/>
<reference evidence="2" key="1">
    <citation type="journal article" date="2014" name="Int. J. Syst. Evol. Microbiol.">
        <title>Complete genome sequence of Corynebacterium casei LMG S-19264T (=DSM 44701T), isolated from a smear-ripened cheese.</title>
        <authorList>
            <consortium name="US DOE Joint Genome Institute (JGI-PGF)"/>
            <person name="Walter F."/>
            <person name="Albersmeier A."/>
            <person name="Kalinowski J."/>
            <person name="Ruckert C."/>
        </authorList>
    </citation>
    <scope>NUCLEOTIDE SEQUENCE</scope>
    <source>
        <strain evidence="2">JCM 14719</strain>
    </source>
</reference>
<organism evidence="2 3">
    <name type="scientific">Calditerricola satsumensis</name>
    <dbReference type="NCBI Taxonomy" id="373054"/>
    <lineage>
        <taxon>Bacteria</taxon>
        <taxon>Bacillati</taxon>
        <taxon>Bacillota</taxon>
        <taxon>Bacilli</taxon>
        <taxon>Bacillales</taxon>
        <taxon>Bacillaceae</taxon>
        <taxon>Calditerricola</taxon>
    </lineage>
</organism>
<keyword evidence="2" id="KW-0689">Ribosomal protein</keyword>
<keyword evidence="3" id="KW-1185">Reference proteome</keyword>
<dbReference type="Gene3D" id="3.30.1330.30">
    <property type="match status" value="1"/>
</dbReference>
<dbReference type="RefSeq" id="WP_054671142.1">
    <property type="nucleotide sequence ID" value="NZ_BMOF01000019.1"/>
</dbReference>
<comment type="caution">
    <text evidence="2">The sequence shown here is derived from an EMBL/GenBank/DDBJ whole genome shotgun (WGS) entry which is preliminary data.</text>
</comment>
<protein>
    <submittedName>
        <fullName evidence="2">50S ribosomal protein L7ae</fullName>
    </submittedName>
</protein>
<dbReference type="EMBL" id="BMOF01000019">
    <property type="protein sequence ID" value="GGJ99431.1"/>
    <property type="molecule type" value="Genomic_DNA"/>
</dbReference>
<dbReference type="NCBIfam" id="NF005825">
    <property type="entry name" value="PRK07714.1"/>
    <property type="match status" value="1"/>
</dbReference>
<dbReference type="InterPro" id="IPR004038">
    <property type="entry name" value="Ribosomal_eL8/eL30/eS12/Gad45"/>
</dbReference>
<sequence length="107" mass="12042">MRDPFHQLLGLAFRARRVVTGDELVLRAVRRGRVRLVILAADASERTKKKWRDKCAFYAVPLVVTSDRMQLGEALGKHSRVVIGVTDENFARRLRELAGNDSLGVKA</sequence>